<evidence type="ECO:0000256" key="1">
    <source>
        <dbReference type="ARBA" id="ARBA00001049"/>
    </source>
</evidence>
<evidence type="ECO:0000256" key="2">
    <source>
        <dbReference type="ARBA" id="ARBA00001089"/>
    </source>
</evidence>
<feature type="active site" description="Nucleophile" evidence="4">
    <location>
        <position position="376"/>
    </location>
</feature>
<keyword evidence="6" id="KW-0378">Hydrolase</keyword>
<dbReference type="Gene3D" id="1.10.246.130">
    <property type="match status" value="1"/>
</dbReference>
<dbReference type="MEROPS" id="T03.025"/>
<feature type="binding site" evidence="5">
    <location>
        <position position="463"/>
    </location>
    <ligand>
        <name>L-glutamate</name>
        <dbReference type="ChEBI" id="CHEBI:29985"/>
    </ligand>
</feature>
<comment type="similarity">
    <text evidence="6">Belongs to the gamma-glutamyltransferase family.</text>
</comment>
<dbReference type="Pfam" id="PF01019">
    <property type="entry name" value="G_glu_transpept"/>
    <property type="match status" value="1"/>
</dbReference>
<keyword evidence="7" id="KW-0732">Signal</keyword>
<reference evidence="8" key="1">
    <citation type="submission" date="2011-11" db="EMBL/GenBank/DDBJ databases">
        <title>Construction and analysis of a metagenome of deep-sea sediment.</title>
        <authorList>
            <person name="Huo Y.-Y."/>
            <person name="Cheng H."/>
            <person name="Wu M."/>
        </authorList>
    </citation>
    <scope>NUCLEOTIDE SEQUENCE</scope>
</reference>
<proteinExistence type="inferred from homology"/>
<keyword evidence="6" id="KW-0012">Acyltransferase</keyword>
<keyword evidence="6" id="KW-0317">Glutathione biosynthesis</keyword>
<evidence type="ECO:0000256" key="7">
    <source>
        <dbReference type="SAM" id="SignalP"/>
    </source>
</evidence>
<comment type="catalytic activity">
    <reaction evidence="2 6">
        <text>glutathione + H2O = L-cysteinylglycine + L-glutamate</text>
        <dbReference type="Rhea" id="RHEA:28807"/>
        <dbReference type="ChEBI" id="CHEBI:15377"/>
        <dbReference type="ChEBI" id="CHEBI:29985"/>
        <dbReference type="ChEBI" id="CHEBI:57925"/>
        <dbReference type="ChEBI" id="CHEBI:61694"/>
        <dbReference type="EC" id="3.4.19.13"/>
    </reaction>
</comment>
<dbReference type="GO" id="GO:0006751">
    <property type="term" value="P:glutathione catabolic process"/>
    <property type="evidence" value="ECO:0007669"/>
    <property type="project" value="UniProtKB-UniRule"/>
</dbReference>
<name>H9BWL7_9BACT</name>
<dbReference type="InterPro" id="IPR043138">
    <property type="entry name" value="GGT_lsub"/>
</dbReference>
<dbReference type="InterPro" id="IPR029055">
    <property type="entry name" value="Ntn_hydrolases_N"/>
</dbReference>
<accession>H9BWL7</accession>
<dbReference type="PANTHER" id="PTHR43881:SF1">
    <property type="entry name" value="GAMMA-GLUTAMYLTRANSPEPTIDASE (AFU_ORTHOLOGUE AFUA_4G13580)"/>
    <property type="match status" value="1"/>
</dbReference>
<dbReference type="GO" id="GO:0036374">
    <property type="term" value="F:glutathione hydrolase activity"/>
    <property type="evidence" value="ECO:0007669"/>
    <property type="project" value="UniProtKB-UniRule"/>
</dbReference>
<dbReference type="InterPro" id="IPR043137">
    <property type="entry name" value="GGT_ssub_C"/>
</dbReference>
<evidence type="ECO:0000256" key="3">
    <source>
        <dbReference type="ARBA" id="ARBA00047417"/>
    </source>
</evidence>
<dbReference type="SUPFAM" id="SSF56235">
    <property type="entry name" value="N-terminal nucleophile aminohydrolases (Ntn hydrolases)"/>
    <property type="match status" value="1"/>
</dbReference>
<organism evidence="8">
    <name type="scientific">uncultured bacterium W5-102b</name>
    <dbReference type="NCBI Taxonomy" id="1130996"/>
    <lineage>
        <taxon>Bacteria</taxon>
        <taxon>environmental samples</taxon>
    </lineage>
</organism>
<dbReference type="EMBL" id="JQ085817">
    <property type="protein sequence ID" value="AFD03189.1"/>
    <property type="molecule type" value="Genomic_DNA"/>
</dbReference>
<dbReference type="EC" id="3.4.19.13" evidence="6"/>
<evidence type="ECO:0000256" key="6">
    <source>
        <dbReference type="RuleBase" id="RU368036"/>
    </source>
</evidence>
<sequence>MKRFLPPLAILLGFAMTSNLTAQDTRPSTLAGRSTVYAPRGAIATSQPLATAAGLAVLQRGGNAFDAAVTAAAVLNVVEPHMTGMGGDLFALFWSQSEQRLVGLDASGRAGALMTRDELLARGRQSVPSNGAEAITVPGALSGWAALLEKYGTISLAEALAPAIRIASEGFPVTPIIAAQWGAADRKLARDPGARATYLINGERAPLAGEWFRNPDIAVSFQSIADNGPGVFYGGELGRKVVDGVRALGGFLTIEDLASHEPSWVEPLSVDFKEYRVWELPPSGQGIAALEMLRILEPYDLKAMGHNSAEYFHHLIESKKLAFADLARFIGDRDHMTVSPEDLLSDAFIEQRRALLNPNHAADRVDPGKAVTSSETIYLTASDQHGNMVSLINSIYSAFGSGVVVPGTGFALQNRGAGFTLEPNHPNTVAPGKHPFHTIIPAFITKNEAGRQIPWLSFGVMGGSMQPQGHVQVLLNLILFDMDLQDAIDTPRFRHMGGRRVGIESPVGEDVRRALESMGHELIDESGMSFGGGQAIMRLLRGWAAASDPRKDGMAAGH</sequence>
<dbReference type="EC" id="2.3.2.2" evidence="6"/>
<feature type="chain" id="PRO_5003618420" description="Glutathione hydrolase proenzyme" evidence="7">
    <location>
        <begin position="23"/>
        <end position="558"/>
    </location>
</feature>
<comment type="catalytic activity">
    <reaction evidence="3 6">
        <text>an N-terminal (5-L-glutamyl)-[peptide] + an alpha-amino acid = 5-L-glutamyl amino acid + an N-terminal L-alpha-aminoacyl-[peptide]</text>
        <dbReference type="Rhea" id="RHEA:23904"/>
        <dbReference type="Rhea" id="RHEA-COMP:9780"/>
        <dbReference type="Rhea" id="RHEA-COMP:9795"/>
        <dbReference type="ChEBI" id="CHEBI:77644"/>
        <dbReference type="ChEBI" id="CHEBI:78597"/>
        <dbReference type="ChEBI" id="CHEBI:78599"/>
        <dbReference type="ChEBI" id="CHEBI:78608"/>
        <dbReference type="EC" id="2.3.2.2"/>
    </reaction>
</comment>
<dbReference type="AlphaFoldDB" id="H9BWL7"/>
<protein>
    <recommendedName>
        <fullName evidence="6">Glutathione hydrolase proenzyme</fullName>
        <ecNumber evidence="6">2.3.2.2</ecNumber>
        <ecNumber evidence="6">3.4.19.13</ecNumber>
    </recommendedName>
    <component>
        <recommendedName>
            <fullName evidence="6">Glutathione hydrolase large chain</fullName>
        </recommendedName>
    </component>
    <component>
        <recommendedName>
            <fullName evidence="6">Glutathione hydrolase small chain</fullName>
        </recommendedName>
    </component>
</protein>
<keyword evidence="6" id="KW-0865">Zymogen</keyword>
<evidence type="ECO:0000313" key="8">
    <source>
        <dbReference type="EMBL" id="AFD03189.1"/>
    </source>
</evidence>
<dbReference type="GO" id="GO:0006750">
    <property type="term" value="P:glutathione biosynthetic process"/>
    <property type="evidence" value="ECO:0007669"/>
    <property type="project" value="UniProtKB-KW"/>
</dbReference>
<dbReference type="InterPro" id="IPR052896">
    <property type="entry name" value="GGT-like_enzyme"/>
</dbReference>
<comment type="PTM">
    <text evidence="6">Cleaved by autocatalysis into a large and a small subunit.</text>
</comment>
<comment type="subunit">
    <text evidence="6">This enzyme consists of two polypeptide chains, which are synthesized in precursor form from a single polypeptide.</text>
</comment>
<dbReference type="InterPro" id="IPR000101">
    <property type="entry name" value="GGT_peptidase"/>
</dbReference>
<dbReference type="PRINTS" id="PR01210">
    <property type="entry name" value="GGTRANSPTASE"/>
</dbReference>
<evidence type="ECO:0000256" key="4">
    <source>
        <dbReference type="PIRSR" id="PIRSR600101-1"/>
    </source>
</evidence>
<keyword evidence="6 8" id="KW-0808">Transferase</keyword>
<feature type="signal peptide" evidence="7">
    <location>
        <begin position="1"/>
        <end position="22"/>
    </location>
</feature>
<dbReference type="Gene3D" id="3.60.20.40">
    <property type="match status" value="1"/>
</dbReference>
<dbReference type="GO" id="GO:0103068">
    <property type="term" value="F:leukotriene C4 gamma-glutamyl transferase activity"/>
    <property type="evidence" value="ECO:0007669"/>
    <property type="project" value="UniProtKB-EC"/>
</dbReference>
<comment type="catalytic activity">
    <reaction evidence="1 6">
        <text>an S-substituted glutathione + H2O = an S-substituted L-cysteinylglycine + L-glutamate</text>
        <dbReference type="Rhea" id="RHEA:59468"/>
        <dbReference type="ChEBI" id="CHEBI:15377"/>
        <dbReference type="ChEBI" id="CHEBI:29985"/>
        <dbReference type="ChEBI" id="CHEBI:90779"/>
        <dbReference type="ChEBI" id="CHEBI:143103"/>
        <dbReference type="EC" id="3.4.19.13"/>
    </reaction>
</comment>
<dbReference type="PANTHER" id="PTHR43881">
    <property type="entry name" value="GAMMA-GLUTAMYLTRANSPEPTIDASE (AFU_ORTHOLOGUE AFUA_4G13580)"/>
    <property type="match status" value="1"/>
</dbReference>
<dbReference type="UniPathway" id="UPA00204"/>
<dbReference type="NCBIfam" id="TIGR00066">
    <property type="entry name" value="g_glut_trans"/>
    <property type="match status" value="1"/>
</dbReference>
<evidence type="ECO:0000256" key="5">
    <source>
        <dbReference type="PIRSR" id="PIRSR600101-2"/>
    </source>
</evidence>
<comment type="pathway">
    <text evidence="6">Sulfur metabolism; glutathione metabolism.</text>
</comment>